<feature type="domain" description="SLH" evidence="1">
    <location>
        <begin position="290"/>
        <end position="349"/>
    </location>
</feature>
<gene>
    <name evidence="2" type="ORF">PAECIP111892_03162</name>
</gene>
<dbReference type="Proteomes" id="UP000838324">
    <property type="component" value="Unassembled WGS sequence"/>
</dbReference>
<dbReference type="InterPro" id="IPR001119">
    <property type="entry name" value="SLH_dom"/>
</dbReference>
<dbReference type="Pfam" id="PF00395">
    <property type="entry name" value="SLH"/>
    <property type="match status" value="2"/>
</dbReference>
<evidence type="ECO:0000259" key="1">
    <source>
        <dbReference type="PROSITE" id="PS51272"/>
    </source>
</evidence>
<protein>
    <recommendedName>
        <fullName evidence="1">SLH domain-containing protein</fullName>
    </recommendedName>
</protein>
<keyword evidence="3" id="KW-1185">Reference proteome</keyword>
<name>A0ABM9CD28_9BACL</name>
<evidence type="ECO:0000313" key="2">
    <source>
        <dbReference type="EMBL" id="CAH1208705.1"/>
    </source>
</evidence>
<comment type="caution">
    <text evidence="2">The sequence shown here is derived from an EMBL/GenBank/DDBJ whole genome shotgun (WGS) entry which is preliminary data.</text>
</comment>
<feature type="domain" description="SLH" evidence="1">
    <location>
        <begin position="226"/>
        <end position="289"/>
    </location>
</feature>
<proteinExistence type="predicted"/>
<evidence type="ECO:0000313" key="3">
    <source>
        <dbReference type="Proteomes" id="UP000838324"/>
    </source>
</evidence>
<dbReference type="PROSITE" id="PS51272">
    <property type="entry name" value="SLH"/>
    <property type="match status" value="3"/>
</dbReference>
<dbReference type="EMBL" id="CAKMMG010000003">
    <property type="protein sequence ID" value="CAH1208705.1"/>
    <property type="molecule type" value="Genomic_DNA"/>
</dbReference>
<feature type="domain" description="SLH" evidence="1">
    <location>
        <begin position="352"/>
        <end position="411"/>
    </location>
</feature>
<reference evidence="2" key="1">
    <citation type="submission" date="2022-01" db="EMBL/GenBank/DDBJ databases">
        <authorList>
            <person name="Criscuolo A."/>
        </authorList>
    </citation>
    <scope>NUCLEOTIDE SEQUENCE</scope>
    <source>
        <strain evidence="2">CIP111892</strain>
    </source>
</reference>
<accession>A0ABM9CD28</accession>
<dbReference type="PANTHER" id="PTHR43308">
    <property type="entry name" value="OUTER MEMBRANE PROTEIN ALPHA-RELATED"/>
    <property type="match status" value="1"/>
</dbReference>
<sequence length="411" mass="43663">MPVVTPATQAASKLAVTETVKNADGTVKVLVKISDSVLETELTKWTGSASRLLFQIPEAADEVELSITNAQLAKIIAKDATAIVEVQGIDKGFIIPGSVLKSAAGSDEQSSVILQATLASKETVESAKQLLLLQSLNAIGTPYEFSINVTNGSGASHEIKDTEQYIGHVFYIPQPSGVSADILSAVMIDTAGKQVITVPATFVQEGDKIKVTAYRKGNSMYTVVAGQAGFKDVSATHFASEAIGKLGARRIISGYTDSTFKPEGTVTRAEAAALLVKALGLTPVSADLNFKDVKKEAWYASAVATVVQSGLFKGYPDETFRPNQTITQQEMISIINQALVYGGFKSATDVTLQQFEASAGYKAWSKSAVDALIRAGVIKTSDVFPIQANKNTTRAESAVLIYRLLSVLKMI</sequence>
<organism evidence="2 3">
    <name type="scientific">Paenibacillus auburnensis</name>
    <dbReference type="NCBI Taxonomy" id="2905649"/>
    <lineage>
        <taxon>Bacteria</taxon>
        <taxon>Bacillati</taxon>
        <taxon>Bacillota</taxon>
        <taxon>Bacilli</taxon>
        <taxon>Bacillales</taxon>
        <taxon>Paenibacillaceae</taxon>
        <taxon>Paenibacillus</taxon>
    </lineage>
</organism>
<dbReference type="InterPro" id="IPR051465">
    <property type="entry name" value="Cell_Envelope_Struct_Comp"/>
</dbReference>
<dbReference type="PANTHER" id="PTHR43308:SF5">
    <property type="entry name" value="S-LAYER PROTEIN _ PEPTIDOGLYCAN ENDO-BETA-N-ACETYLGLUCOSAMINIDASE"/>
    <property type="match status" value="1"/>
</dbReference>